<organism evidence="1">
    <name type="scientific">Salmonella derby</name>
    <dbReference type="NCBI Taxonomy" id="28144"/>
    <lineage>
        <taxon>Bacteria</taxon>
        <taxon>Pseudomonadati</taxon>
        <taxon>Pseudomonadota</taxon>
        <taxon>Gammaproteobacteria</taxon>
        <taxon>Enterobacterales</taxon>
        <taxon>Enterobacteriaceae</taxon>
        <taxon>Salmonella</taxon>
    </lineage>
</organism>
<evidence type="ECO:0000313" key="1">
    <source>
        <dbReference type="EMBL" id="ECB0111728.1"/>
    </source>
</evidence>
<gene>
    <name evidence="1" type="ORF">EUR47_16460</name>
</gene>
<protein>
    <submittedName>
        <fullName evidence="1">Uncharacterized protein</fullName>
    </submittedName>
</protein>
<proteinExistence type="predicted"/>
<sequence>MYNYSNNFSRQLPPTILERVYDWFEPKLISSFRSSDLDDNYIDFQLSKMKILVDDEYISMPENLMEPKDILNWLKGVRQ</sequence>
<name>A0A5W7Z5X7_SALDE</name>
<accession>A0A5W7Z5X7</accession>
<dbReference type="EMBL" id="AAHWEW010000013">
    <property type="protein sequence ID" value="ECB0111728.1"/>
    <property type="molecule type" value="Genomic_DNA"/>
</dbReference>
<comment type="caution">
    <text evidence="1">The sequence shown here is derived from an EMBL/GenBank/DDBJ whole genome shotgun (WGS) entry which is preliminary data.</text>
</comment>
<dbReference type="AlphaFoldDB" id="A0A5W7Z5X7"/>
<reference evidence="1" key="1">
    <citation type="submission" date="2019-01" db="EMBL/GenBank/DDBJ databases">
        <authorList>
            <person name="Ashton P.M."/>
            <person name="Dallman T."/>
            <person name="Nair S."/>
            <person name="De Pinna E."/>
            <person name="Peters T."/>
            <person name="Grant K."/>
        </authorList>
    </citation>
    <scope>NUCLEOTIDE SEQUENCE</scope>
    <source>
        <strain evidence="1">620480</strain>
    </source>
</reference>